<evidence type="ECO:0000256" key="2">
    <source>
        <dbReference type="SAM" id="Phobius"/>
    </source>
</evidence>
<keyword evidence="2" id="KW-0472">Membrane</keyword>
<dbReference type="AlphaFoldDB" id="A0A0S4J454"/>
<dbReference type="PANTHER" id="PTHR16214">
    <property type="entry name" value="TRANSMEMBRANE PROTEIN 260"/>
    <property type="match status" value="1"/>
</dbReference>
<keyword evidence="2" id="KW-0812">Transmembrane</keyword>
<feature type="transmembrane region" description="Helical" evidence="2">
    <location>
        <begin position="150"/>
        <end position="172"/>
    </location>
</feature>
<feature type="transmembrane region" description="Helical" evidence="2">
    <location>
        <begin position="67"/>
        <end position="88"/>
    </location>
</feature>
<feature type="transmembrane region" description="Helical" evidence="2">
    <location>
        <begin position="114"/>
        <end position="144"/>
    </location>
</feature>
<protein>
    <submittedName>
        <fullName evidence="3">Membrane-associated protein, putative</fullName>
    </submittedName>
</protein>
<keyword evidence="2" id="KW-1133">Transmembrane helix</keyword>
<dbReference type="InterPro" id="IPR052724">
    <property type="entry name" value="GT117_domain-containing"/>
</dbReference>
<feature type="compositionally biased region" description="Basic and acidic residues" evidence="1">
    <location>
        <begin position="275"/>
        <end position="301"/>
    </location>
</feature>
<dbReference type="OrthoDB" id="197432at2759"/>
<dbReference type="EMBL" id="CYKH01000785">
    <property type="protein sequence ID" value="CUG38897.1"/>
    <property type="molecule type" value="Genomic_DNA"/>
</dbReference>
<organism evidence="3 4">
    <name type="scientific">Bodo saltans</name>
    <name type="common">Flagellated protozoan</name>
    <dbReference type="NCBI Taxonomy" id="75058"/>
    <lineage>
        <taxon>Eukaryota</taxon>
        <taxon>Discoba</taxon>
        <taxon>Euglenozoa</taxon>
        <taxon>Kinetoplastea</taxon>
        <taxon>Metakinetoplastina</taxon>
        <taxon>Eubodonida</taxon>
        <taxon>Bodonidae</taxon>
        <taxon>Bodo</taxon>
    </lineage>
</organism>
<dbReference type="Proteomes" id="UP000051952">
    <property type="component" value="Unassembled WGS sequence"/>
</dbReference>
<reference evidence="4" key="1">
    <citation type="submission" date="2015-09" db="EMBL/GenBank/DDBJ databases">
        <authorList>
            <consortium name="Pathogen Informatics"/>
        </authorList>
    </citation>
    <scope>NUCLEOTIDE SEQUENCE [LARGE SCALE GENOMIC DNA]</scope>
    <source>
        <strain evidence="4">Lake Konstanz</strain>
    </source>
</reference>
<feature type="region of interest" description="Disordered" evidence="1">
    <location>
        <begin position="263"/>
        <end position="314"/>
    </location>
</feature>
<feature type="transmembrane region" description="Helical" evidence="2">
    <location>
        <begin position="319"/>
        <end position="339"/>
    </location>
</feature>
<dbReference type="Pfam" id="PF11028">
    <property type="entry name" value="TMEM260-like"/>
    <property type="match status" value="1"/>
</dbReference>
<evidence type="ECO:0000313" key="3">
    <source>
        <dbReference type="EMBL" id="CUG38897.1"/>
    </source>
</evidence>
<dbReference type="VEuPathDB" id="TriTrypDB:BSAL_78650"/>
<dbReference type="InterPro" id="IPR021280">
    <property type="entry name" value="TMEM260-like"/>
</dbReference>
<feature type="transmembrane region" description="Helical" evidence="2">
    <location>
        <begin position="359"/>
        <end position="376"/>
    </location>
</feature>
<feature type="compositionally biased region" description="Low complexity" evidence="1">
    <location>
        <begin position="263"/>
        <end position="273"/>
    </location>
</feature>
<proteinExistence type="predicted"/>
<evidence type="ECO:0000313" key="4">
    <source>
        <dbReference type="Proteomes" id="UP000051952"/>
    </source>
</evidence>
<gene>
    <name evidence="3" type="ORF">BSAL_78650</name>
</gene>
<accession>A0A0S4J454</accession>
<keyword evidence="4" id="KW-1185">Reference proteome</keyword>
<sequence>MSIESLSTLTTFLAVLTIFAGCIFFSTKHPSLGDGDNPELVFRSKLFVPAHPPGYPLLMLIGKGADLAVSIEVFSLNNLLMALLIWVATKFECAMSEEEDNKNSSKIYSERRRCVCLGAFVSGLAMSNQHTSILFILPLAVWVIIRWPRGAVSCTPLILLSIVAGLLPYAALPLSMEQSDPRWLFTAWGATDTWQGLVGHFLRSDYGTFSLSPKPLEGSLWSNSYRNWQLYGKELRLQTLWILWLLAPLGLLWGVSTGTPPGAANATTAHNNNKSNDDYAHKKDDDVNDASKKKKGGGDKTAKKKPRSAPANKADTHRCVSASIWWALTGALAFYLLVLNTLSNLDPANPVNLEVQRRFWFQPLLVVVLLIGRALSGISDIFRQTDSMFDLTDLTVGMLIALTQILFNWTDFSDAFVMEDFSRAIINSLPHGAILVADGDAPFFGTSAVAYALAERLDLLIISSPFLMSPFFQRNYEKSTGMKLPGERYGYGPKPLFNNADLLNTWIHHDKKRVFFIASQFTHPDDQSHAEHFAVRNMGVVNEFIPMSLFEEIGEAAMSEPLANAVKDWDLKKGAMGSYVEELLYALPLELPNSFNGSHNVMPLETNGTANNLNLTQPAIMYDIHTWESEILRNFKSLMSVNVEQLLAFASHDDVRARDVALSQEVADIVAGNTSVASFLRRSKQQDRQPRSSSILFSTPMRYQMLVVARALLQNNRLVAAKVLLPAPTAPSVDDLLMFRVMQQLMRFHLCTENGHPPLALFDETASIASTVLEAAKTFGVEDTEYFSRRDVLDYMVWLKRRVTRHNPEC</sequence>
<name>A0A0S4J454_BODSA</name>
<evidence type="ECO:0000256" key="1">
    <source>
        <dbReference type="SAM" id="MobiDB-lite"/>
    </source>
</evidence>
<dbReference type="PANTHER" id="PTHR16214:SF3">
    <property type="entry name" value="TRANSMEMBRANE PROTEIN 260"/>
    <property type="match status" value="1"/>
</dbReference>